<feature type="non-terminal residue" evidence="2">
    <location>
        <position position="168"/>
    </location>
</feature>
<accession>A0A1D6NVZ8</accession>
<dbReference type="Pfam" id="PF20655">
    <property type="entry name" value="Vps52_C"/>
    <property type="match status" value="1"/>
</dbReference>
<dbReference type="EMBL" id="CM000785">
    <property type="protein sequence ID" value="AQL02290.1"/>
    <property type="molecule type" value="Genomic_DNA"/>
</dbReference>
<dbReference type="PANTHER" id="PTHR14190">
    <property type="entry name" value="SUPPRESSOR OF ACTIN MUTATIONS 2/VACUOLAR PROTEIN SORTING 52"/>
    <property type="match status" value="1"/>
</dbReference>
<dbReference type="InParanoid" id="A0A1D6NVZ8"/>
<dbReference type="AlphaFoldDB" id="A0A1D6NVZ8"/>
<sequence>MRLSFSSLAPLFLYFIQWLDCGCCYALLSYLGLFHILICKVYADGDSSVSTYERRASLREFYAIVYLILQQLESSLIERDLKGKGRCKDIVSRRRMEDWKKEIDQPALIPHIAEAKSHKYSYEVLFRSLQKLLIDTATSEYLFTDDFFGEESIFHDIFAGLLEAQYFL</sequence>
<dbReference type="InterPro" id="IPR048361">
    <property type="entry name" value="Vps52_C"/>
</dbReference>
<organism evidence="2">
    <name type="scientific">Zea mays</name>
    <name type="common">Maize</name>
    <dbReference type="NCBI Taxonomy" id="4577"/>
    <lineage>
        <taxon>Eukaryota</taxon>
        <taxon>Viridiplantae</taxon>
        <taxon>Streptophyta</taxon>
        <taxon>Embryophyta</taxon>
        <taxon>Tracheophyta</taxon>
        <taxon>Spermatophyta</taxon>
        <taxon>Magnoliopsida</taxon>
        <taxon>Liliopsida</taxon>
        <taxon>Poales</taxon>
        <taxon>Poaceae</taxon>
        <taxon>PACMAD clade</taxon>
        <taxon>Panicoideae</taxon>
        <taxon>Andropogonodae</taxon>
        <taxon>Andropogoneae</taxon>
        <taxon>Tripsacinae</taxon>
        <taxon>Zea</taxon>
    </lineage>
</organism>
<gene>
    <name evidence="2" type="ORF">ZEAMMB73_Zm00001d045452</name>
</gene>
<proteinExistence type="predicted"/>
<evidence type="ECO:0000259" key="1">
    <source>
        <dbReference type="Pfam" id="PF20655"/>
    </source>
</evidence>
<protein>
    <submittedName>
        <fullName evidence="2">RING/U-box superfamily protein</fullName>
    </submittedName>
</protein>
<evidence type="ECO:0000313" key="2">
    <source>
        <dbReference type="EMBL" id="AQL02290.1"/>
    </source>
</evidence>
<reference evidence="2" key="1">
    <citation type="submission" date="2015-12" db="EMBL/GenBank/DDBJ databases">
        <title>Update maize B73 reference genome by single molecule sequencing technologies.</title>
        <authorList>
            <consortium name="Maize Genome Sequencing Project"/>
            <person name="Ware D."/>
        </authorList>
    </citation>
    <scope>NUCLEOTIDE SEQUENCE</scope>
    <source>
        <tissue evidence="2">Seedling</tissue>
    </source>
</reference>
<dbReference type="STRING" id="4577.A0A1D6NVZ8"/>
<name>A0A1D6NVZ8_MAIZE</name>
<dbReference type="InterPro" id="IPR007258">
    <property type="entry name" value="Vps52"/>
</dbReference>
<feature type="domain" description="Vps52 C-terminal" evidence="1">
    <location>
        <begin position="94"/>
        <end position="163"/>
    </location>
</feature>
<dbReference type="PANTHER" id="PTHR14190:SF7">
    <property type="entry name" value="VACUOLAR PROTEIN SORTING-ASSOCIATED PROTEIN 52 HOMOLOG"/>
    <property type="match status" value="1"/>
</dbReference>
<dbReference type="ExpressionAtlas" id="A0A1D6NVZ8">
    <property type="expression patterns" value="baseline"/>
</dbReference>